<organism evidence="2 3">
    <name type="scientific">Tropilaelaps mercedesae</name>
    <dbReference type="NCBI Taxonomy" id="418985"/>
    <lineage>
        <taxon>Eukaryota</taxon>
        <taxon>Metazoa</taxon>
        <taxon>Ecdysozoa</taxon>
        <taxon>Arthropoda</taxon>
        <taxon>Chelicerata</taxon>
        <taxon>Arachnida</taxon>
        <taxon>Acari</taxon>
        <taxon>Parasitiformes</taxon>
        <taxon>Mesostigmata</taxon>
        <taxon>Gamasina</taxon>
        <taxon>Dermanyssoidea</taxon>
        <taxon>Laelapidae</taxon>
        <taxon>Tropilaelaps</taxon>
    </lineage>
</organism>
<accession>A0A1V9X686</accession>
<dbReference type="PROSITE" id="PS51257">
    <property type="entry name" value="PROKAR_LIPOPROTEIN"/>
    <property type="match status" value="1"/>
</dbReference>
<comment type="caution">
    <text evidence="2">The sequence shown here is derived from an EMBL/GenBank/DDBJ whole genome shotgun (WGS) entry which is preliminary data.</text>
</comment>
<dbReference type="Proteomes" id="UP000192247">
    <property type="component" value="Unassembled WGS sequence"/>
</dbReference>
<evidence type="ECO:0000313" key="3">
    <source>
        <dbReference type="Proteomes" id="UP000192247"/>
    </source>
</evidence>
<evidence type="ECO:0000313" key="2">
    <source>
        <dbReference type="EMBL" id="OQR68908.1"/>
    </source>
</evidence>
<name>A0A1V9X686_9ACAR</name>
<dbReference type="InParanoid" id="A0A1V9X686"/>
<proteinExistence type="predicted"/>
<gene>
    <name evidence="2" type="ORF">BIW11_01936</name>
</gene>
<reference evidence="2 3" key="1">
    <citation type="journal article" date="2017" name="Gigascience">
        <title>Draft genome of the honey bee ectoparasitic mite, Tropilaelaps mercedesae, is shaped by the parasitic life history.</title>
        <authorList>
            <person name="Dong X."/>
            <person name="Armstrong S.D."/>
            <person name="Xia D."/>
            <person name="Makepeace B.L."/>
            <person name="Darby A.C."/>
            <person name="Kadowaki T."/>
        </authorList>
    </citation>
    <scope>NUCLEOTIDE SEQUENCE [LARGE SCALE GENOMIC DNA]</scope>
    <source>
        <strain evidence="2">Wuxi-XJTLU</strain>
    </source>
</reference>
<feature type="compositionally biased region" description="Basic and acidic residues" evidence="1">
    <location>
        <begin position="98"/>
        <end position="116"/>
    </location>
</feature>
<keyword evidence="3" id="KW-1185">Reference proteome</keyword>
<sequence length="172" mass="18937">MLIVVPRGAKHLALLFGFLLACALFWTLELPSPKGYNGLSDATSITSKSRLQEQQKLFRDGADEVVAFALQAPAPNPQSGKKMAEEGRLSHRQSNQHEQNKREQNLKNTKKSDPTEKGASQYIGAIQHDSGDNANNEDNKEKVIIEDAFNAVQLQPLPSDIDTNSNQVKGEI</sequence>
<evidence type="ECO:0000256" key="1">
    <source>
        <dbReference type="SAM" id="MobiDB-lite"/>
    </source>
</evidence>
<protein>
    <submittedName>
        <fullName evidence="2">Uncharacterized protein</fullName>
    </submittedName>
</protein>
<dbReference type="EMBL" id="MNPL01023011">
    <property type="protein sequence ID" value="OQR68908.1"/>
    <property type="molecule type" value="Genomic_DNA"/>
</dbReference>
<feature type="region of interest" description="Disordered" evidence="1">
    <location>
        <begin position="69"/>
        <end position="142"/>
    </location>
</feature>
<dbReference type="AlphaFoldDB" id="A0A1V9X686"/>